<evidence type="ECO:0000313" key="5">
    <source>
        <dbReference type="Proteomes" id="UP000738431"/>
    </source>
</evidence>
<protein>
    <submittedName>
        <fullName evidence="4">SpoIVB peptidase S55 domain-containing protein</fullName>
    </submittedName>
</protein>
<feature type="chain" id="PRO_5047235635" evidence="2">
    <location>
        <begin position="42"/>
        <end position="602"/>
    </location>
</feature>
<evidence type="ECO:0000313" key="4">
    <source>
        <dbReference type="EMBL" id="WRQ88344.1"/>
    </source>
</evidence>
<evidence type="ECO:0000256" key="1">
    <source>
        <dbReference type="SAM" id="MobiDB-lite"/>
    </source>
</evidence>
<gene>
    <name evidence="4" type="ORF">K1X11_002935</name>
</gene>
<evidence type="ECO:0000256" key="2">
    <source>
        <dbReference type="SAM" id="SignalP"/>
    </source>
</evidence>
<dbReference type="InterPro" id="IPR008763">
    <property type="entry name" value="Peptidase_S55"/>
</dbReference>
<dbReference type="EMBL" id="CP139781">
    <property type="protein sequence ID" value="WRQ88344.1"/>
    <property type="molecule type" value="Genomic_DNA"/>
</dbReference>
<keyword evidence="2" id="KW-0732">Signal</keyword>
<dbReference type="PROSITE" id="PS51494">
    <property type="entry name" value="SPOIVB"/>
    <property type="match status" value="1"/>
</dbReference>
<proteinExistence type="predicted"/>
<feature type="domain" description="Peptidase S55" evidence="3">
    <location>
        <begin position="1"/>
        <end position="158"/>
    </location>
</feature>
<reference evidence="4 5" key="1">
    <citation type="submission" date="2021-08" db="EMBL/GenBank/DDBJ databases">
        <authorList>
            <person name="Zhang D."/>
            <person name="Zhang A."/>
            <person name="Wang L."/>
        </authorList>
    </citation>
    <scope>NUCLEOTIDE SEQUENCE [LARGE SCALE GENOMIC DNA]</scope>
    <source>
        <strain evidence="4 5">WL0086</strain>
    </source>
</reference>
<sequence>MLFSRIQRFTTTLRARGGRSVGLALVIACLASLGRAQPAHAPVLPIEELQPGMTGEVWTVFQGTEPEPFTVEVTGVIEGALGPGKSMILCRLTDPRVQKMGAVAGMSGSPLYVDGRFVGALSYQVQQFETERFAGFTPAADLLEVRQIALNESADSNGSGAMPATPAPGPTPRHNDSGPEITPLSPVFSFSGVSPLVAGLMSEPLEALGLRTQGLGGASVLSGSFKDEAQVELAPGYAVGAALAVGDITLAGTGTVSSVDGSRVLAFGHPLLGLGTVEVPMTEAEIVAILPSSRSSFKISNTGKVIGTVRQDRLSAIYGEIGRVPPLLPITVHTPQRDLNFAAVKHPRITPVVTATGISQAVLGSNDAGLSEGFALRADVIFPGGRKLQVDQLFAGPEGFKAGLTGLTQSLGTWMDNPVEAVFPEALRFTVEALEHNPTVSLDNATLTRQQVRPGETVDVVLQLRDYQGAPFTERVTVPIAADWADEKLAVVIANGPALDQGAGAQQVFAVSQIRDFDAYLDALRARRKSDGVYVAVVRAAKLFLDQTAVSTELPDSLSRIARQADGARYQEKAAVEVLWEQHLLPDRLVPTAVRLPLSWVD</sequence>
<feature type="region of interest" description="Disordered" evidence="1">
    <location>
        <begin position="154"/>
        <end position="182"/>
    </location>
</feature>
<keyword evidence="5" id="KW-1185">Reference proteome</keyword>
<dbReference type="Pfam" id="PF05580">
    <property type="entry name" value="Peptidase_S55"/>
    <property type="match status" value="1"/>
</dbReference>
<name>A0ABZ1CCL0_9BACT</name>
<dbReference type="Proteomes" id="UP000738431">
    <property type="component" value="Chromosome"/>
</dbReference>
<evidence type="ECO:0000259" key="3">
    <source>
        <dbReference type="PROSITE" id="PS51494"/>
    </source>
</evidence>
<reference evidence="4 5" key="2">
    <citation type="submission" date="2023-12" db="EMBL/GenBank/DDBJ databases">
        <title>Description of an unclassified Opitutus bacterium of Verrucomicrobiota.</title>
        <authorList>
            <person name="Zhang D.-F."/>
        </authorList>
    </citation>
    <scope>NUCLEOTIDE SEQUENCE [LARGE SCALE GENOMIC DNA]</scope>
    <source>
        <strain evidence="4 5">WL0086</strain>
    </source>
</reference>
<organism evidence="4 5">
    <name type="scientific">Actomonas aquatica</name>
    <dbReference type="NCBI Taxonomy" id="2866162"/>
    <lineage>
        <taxon>Bacteria</taxon>
        <taxon>Pseudomonadati</taxon>
        <taxon>Verrucomicrobiota</taxon>
        <taxon>Opitutia</taxon>
        <taxon>Opitutales</taxon>
        <taxon>Opitutaceae</taxon>
        <taxon>Actomonas</taxon>
    </lineage>
</organism>
<dbReference type="RefSeq" id="WP_221032460.1">
    <property type="nucleotide sequence ID" value="NZ_CP139781.1"/>
</dbReference>
<accession>A0ABZ1CCL0</accession>
<feature type="signal peptide" evidence="2">
    <location>
        <begin position="1"/>
        <end position="41"/>
    </location>
</feature>